<evidence type="ECO:0000313" key="2">
    <source>
        <dbReference type="Proteomes" id="UP001140066"/>
    </source>
</evidence>
<sequence length="446" mass="48424">MAHIPSAGTVVMNGIRRAAQCQLGQARLLHTSPMPRALLGKMRQALVDARPATRTAKTPQPTNISDTKPTTSAAAAVVADRQPARAPSSQRSTRQKVPEGLIVEDHQPAGPEVWMPKVFGTIEQPTDAEVAKFVIIGAANSGKSTLVNRLTGAQVSVVSERPQTTRTRIMAAATVGSKQLVFLDTPGIVSRNALRRVSRTVVTSPWLTLAEADFAILMLDAYKLTQKSDAVERYLFAQLAKNSSIPAILVVNKIDLVVDQEKLAEKIKEYMAKYPHIVDGPLFLSALGNTNVDELKTLMLTKTKPGNWAVPADVSNDMSDMLRVEELIRVQWFTQLTGYLPYVVRQRNVGWEEASVPLPPMTVYTDATGEDGSTAVLQSHVQTRSAKELIIKQELIVTSAGEAKILLGKSGAKIKDIGRDAANNIAKALGIPTRLHLQVLVEPDSR</sequence>
<organism evidence="1 2">
    <name type="scientific">Coemansia linderi</name>
    <dbReference type="NCBI Taxonomy" id="2663919"/>
    <lineage>
        <taxon>Eukaryota</taxon>
        <taxon>Fungi</taxon>
        <taxon>Fungi incertae sedis</taxon>
        <taxon>Zoopagomycota</taxon>
        <taxon>Kickxellomycotina</taxon>
        <taxon>Kickxellomycetes</taxon>
        <taxon>Kickxellales</taxon>
        <taxon>Kickxellaceae</taxon>
        <taxon>Coemansia</taxon>
    </lineage>
</organism>
<name>A0ACC1K0R1_9FUNG</name>
<reference evidence="1" key="1">
    <citation type="submission" date="2022-07" db="EMBL/GenBank/DDBJ databases">
        <title>Phylogenomic reconstructions and comparative analyses of Kickxellomycotina fungi.</title>
        <authorList>
            <person name="Reynolds N.K."/>
            <person name="Stajich J.E."/>
            <person name="Barry K."/>
            <person name="Grigoriev I.V."/>
            <person name="Crous P."/>
            <person name="Smith M.E."/>
        </authorList>
    </citation>
    <scope>NUCLEOTIDE SEQUENCE</scope>
    <source>
        <strain evidence="1">BCRC 34191</strain>
    </source>
</reference>
<dbReference type="EMBL" id="JANBUK010002688">
    <property type="protein sequence ID" value="KAJ2771043.1"/>
    <property type="molecule type" value="Genomic_DNA"/>
</dbReference>
<dbReference type="Proteomes" id="UP001140066">
    <property type="component" value="Unassembled WGS sequence"/>
</dbReference>
<feature type="non-terminal residue" evidence="1">
    <location>
        <position position="446"/>
    </location>
</feature>
<proteinExistence type="predicted"/>
<evidence type="ECO:0000313" key="1">
    <source>
        <dbReference type="EMBL" id="KAJ2771043.1"/>
    </source>
</evidence>
<protein>
    <submittedName>
        <fullName evidence="1">Uncharacterized protein</fullName>
    </submittedName>
</protein>
<comment type="caution">
    <text evidence="1">The sequence shown here is derived from an EMBL/GenBank/DDBJ whole genome shotgun (WGS) entry which is preliminary data.</text>
</comment>
<keyword evidence="2" id="KW-1185">Reference proteome</keyword>
<gene>
    <name evidence="1" type="ORF">GGI18_005107</name>
</gene>
<accession>A0ACC1K0R1</accession>